<dbReference type="Proteomes" id="UP000004995">
    <property type="component" value="Unassembled WGS sequence"/>
</dbReference>
<reference evidence="3" key="1">
    <citation type="journal article" date="2012" name="Nat. Biotechnol.">
        <title>Reference genome sequence of the model plant Setaria.</title>
        <authorList>
            <person name="Bennetzen J.L."/>
            <person name="Schmutz J."/>
            <person name="Wang H."/>
            <person name="Percifield R."/>
            <person name="Hawkins J."/>
            <person name="Pontaroli A.C."/>
            <person name="Estep M."/>
            <person name="Feng L."/>
            <person name="Vaughn J.N."/>
            <person name="Grimwood J."/>
            <person name="Jenkins J."/>
            <person name="Barry K."/>
            <person name="Lindquist E."/>
            <person name="Hellsten U."/>
            <person name="Deshpande S."/>
            <person name="Wang X."/>
            <person name="Wu X."/>
            <person name="Mitros T."/>
            <person name="Triplett J."/>
            <person name="Yang X."/>
            <person name="Ye C.Y."/>
            <person name="Mauro-Herrera M."/>
            <person name="Wang L."/>
            <person name="Li P."/>
            <person name="Sharma M."/>
            <person name="Sharma R."/>
            <person name="Ronald P.C."/>
            <person name="Panaud O."/>
            <person name="Kellogg E.A."/>
            <person name="Brutnell T.P."/>
            <person name="Doust A.N."/>
            <person name="Tuskan G.A."/>
            <person name="Rokhsar D."/>
            <person name="Devos K.M."/>
        </authorList>
    </citation>
    <scope>NUCLEOTIDE SEQUENCE [LARGE SCALE GENOMIC DNA]</scope>
    <source>
        <strain evidence="3">cv. Yugu1</strain>
    </source>
</reference>
<feature type="transmembrane region" description="Helical" evidence="1">
    <location>
        <begin position="7"/>
        <end position="27"/>
    </location>
</feature>
<keyword evidence="1" id="KW-0472">Membrane</keyword>
<keyword evidence="1" id="KW-1133">Transmembrane helix</keyword>
<protein>
    <submittedName>
        <fullName evidence="2">Uncharacterized protein</fullName>
    </submittedName>
</protein>
<name>K3YFI7_SETIT</name>
<dbReference type="HOGENOM" id="CLU_2946085_0_0_1"/>
<keyword evidence="1" id="KW-0812">Transmembrane</keyword>
<dbReference type="InParanoid" id="K3YFI7"/>
<accession>K3YFI7</accession>
<dbReference type="Gramene" id="KQK97131">
    <property type="protein sequence ID" value="KQK97131"/>
    <property type="gene ID" value="SETIT_013005mg"/>
</dbReference>
<reference evidence="2" key="2">
    <citation type="submission" date="2018-08" db="UniProtKB">
        <authorList>
            <consortium name="EnsemblPlants"/>
        </authorList>
    </citation>
    <scope>IDENTIFICATION</scope>
    <source>
        <strain evidence="2">Yugu1</strain>
    </source>
</reference>
<sequence length="60" mass="6885">MGQSVSLGCILTGQYVLAYVSIIHLFILKSDTWWIRICHISIYDMYLILDTLPDPLIRAT</sequence>
<organism evidence="2 3">
    <name type="scientific">Setaria italica</name>
    <name type="common">Foxtail millet</name>
    <name type="synonym">Panicum italicum</name>
    <dbReference type="NCBI Taxonomy" id="4555"/>
    <lineage>
        <taxon>Eukaryota</taxon>
        <taxon>Viridiplantae</taxon>
        <taxon>Streptophyta</taxon>
        <taxon>Embryophyta</taxon>
        <taxon>Tracheophyta</taxon>
        <taxon>Spermatophyta</taxon>
        <taxon>Magnoliopsida</taxon>
        <taxon>Liliopsida</taxon>
        <taxon>Poales</taxon>
        <taxon>Poaceae</taxon>
        <taxon>PACMAD clade</taxon>
        <taxon>Panicoideae</taxon>
        <taxon>Panicodae</taxon>
        <taxon>Paniceae</taxon>
        <taxon>Cenchrinae</taxon>
        <taxon>Setaria</taxon>
    </lineage>
</organism>
<evidence type="ECO:0000313" key="3">
    <source>
        <dbReference type="Proteomes" id="UP000004995"/>
    </source>
</evidence>
<dbReference type="AlphaFoldDB" id="K3YFI7"/>
<evidence type="ECO:0000256" key="1">
    <source>
        <dbReference type="SAM" id="Phobius"/>
    </source>
</evidence>
<evidence type="ECO:0000313" key="2">
    <source>
        <dbReference type="EnsemblPlants" id="KQK97131"/>
    </source>
</evidence>
<dbReference type="EnsemblPlants" id="KQK97131">
    <property type="protein sequence ID" value="KQK97131"/>
    <property type="gene ID" value="SETIT_013005mg"/>
</dbReference>
<dbReference type="EMBL" id="AGNK02004328">
    <property type="status" value="NOT_ANNOTATED_CDS"/>
    <property type="molecule type" value="Genomic_DNA"/>
</dbReference>
<keyword evidence="3" id="KW-1185">Reference proteome</keyword>
<proteinExistence type="predicted"/>